<reference evidence="2" key="1">
    <citation type="submission" date="2016-11" db="UniProtKB">
        <authorList>
            <consortium name="WormBaseParasite"/>
        </authorList>
    </citation>
    <scope>IDENTIFICATION</scope>
    <source>
        <strain evidence="2">KR3021</strain>
    </source>
</reference>
<evidence type="ECO:0000313" key="1">
    <source>
        <dbReference type="Proteomes" id="UP000095286"/>
    </source>
</evidence>
<dbReference type="WBParaSite" id="RSKR_0001107600.1">
    <property type="protein sequence ID" value="RSKR_0001107600.1"/>
    <property type="gene ID" value="RSKR_0001107600"/>
</dbReference>
<dbReference type="Proteomes" id="UP000095286">
    <property type="component" value="Unplaced"/>
</dbReference>
<organism evidence="1 2">
    <name type="scientific">Rhabditophanes sp. KR3021</name>
    <dbReference type="NCBI Taxonomy" id="114890"/>
    <lineage>
        <taxon>Eukaryota</taxon>
        <taxon>Metazoa</taxon>
        <taxon>Ecdysozoa</taxon>
        <taxon>Nematoda</taxon>
        <taxon>Chromadorea</taxon>
        <taxon>Rhabditida</taxon>
        <taxon>Tylenchina</taxon>
        <taxon>Panagrolaimomorpha</taxon>
        <taxon>Strongyloidoidea</taxon>
        <taxon>Alloionematidae</taxon>
        <taxon>Rhabditophanes</taxon>
    </lineage>
</organism>
<accession>A0AC35UFS1</accession>
<evidence type="ECO:0000313" key="2">
    <source>
        <dbReference type="WBParaSite" id="RSKR_0001107600.1"/>
    </source>
</evidence>
<sequence>MCEVTLEFSGGAETLFNNQKRIKIVLDKQITWSMKSLLPWILENLLKDCPTPELLVFEGSVRPGILVLINDCDWEIMDGLAAPISNGDVVTFLSTLHGG</sequence>
<name>A0AC35UFS1_9BILA</name>
<proteinExistence type="predicted"/>
<protein>
    <submittedName>
        <fullName evidence="2">Ubiquitin-related modifier 1 homolog</fullName>
    </submittedName>
</protein>